<sequence>MIEAVASRSVASAERNKVCGKSAPQSLERLHEMLQSPDMAQSLEVQISIMADKCQVIVQLLDIFQSRCPITTKIFDYLEDLQLNFAANKQLQYEACAEYFEGPDISFAIKTHILNVVEQAHNNADEKLTKYMSDGEPAINFLQEVRVFDPRHTSFMNDSASSYKHIPGNSAVPNDEFESYFNRLGSAALRFSVEFGECLVCVWLVSSDIKAASMDYSKLSRAHRIKVSPGFPCSVDDCCHAVGDLIGDSSVKSASRMNGGVVMFVETVAKANQVVESGIVINGAFVFVTPLATRVTVSNIPPFNRDDFLRRELGRHGMLMSPLRKQQVCSDDPSHQSHQTSINGPQ</sequence>
<feature type="compositionally biased region" description="Polar residues" evidence="1">
    <location>
        <begin position="336"/>
        <end position="346"/>
    </location>
</feature>
<proteinExistence type="predicted"/>
<feature type="region of interest" description="Disordered" evidence="1">
    <location>
        <begin position="326"/>
        <end position="346"/>
    </location>
</feature>
<reference evidence="2 3" key="1">
    <citation type="submission" date="2019-06" db="EMBL/GenBank/DDBJ databases">
        <title>Draft genomes of female and male turbot (Scophthalmus maximus).</title>
        <authorList>
            <person name="Xu H."/>
            <person name="Xu X.-W."/>
            <person name="Shao C."/>
            <person name="Chen S."/>
        </authorList>
    </citation>
    <scope>NUCLEOTIDE SEQUENCE [LARGE SCALE GENOMIC DNA]</scope>
    <source>
        <strain evidence="2">Ysfricsl-2016a</strain>
        <tissue evidence="2">Blood</tissue>
    </source>
</reference>
<evidence type="ECO:0000313" key="2">
    <source>
        <dbReference type="EMBL" id="KAF0038034.1"/>
    </source>
</evidence>
<name>A0A6A4T481_SCOMX</name>
<evidence type="ECO:0000256" key="1">
    <source>
        <dbReference type="SAM" id="MobiDB-lite"/>
    </source>
</evidence>
<comment type="caution">
    <text evidence="2">The sequence shown here is derived from an EMBL/GenBank/DDBJ whole genome shotgun (WGS) entry which is preliminary data.</text>
</comment>
<gene>
    <name evidence="2" type="ORF">F2P81_010908</name>
</gene>
<dbReference type="EMBL" id="VEVO01000009">
    <property type="protein sequence ID" value="KAF0038034.1"/>
    <property type="molecule type" value="Genomic_DNA"/>
</dbReference>
<accession>A0A6A4T481</accession>
<protein>
    <submittedName>
        <fullName evidence="2">Uncharacterized protein</fullName>
    </submittedName>
</protein>
<dbReference type="Proteomes" id="UP000438429">
    <property type="component" value="Unassembled WGS sequence"/>
</dbReference>
<dbReference type="AlphaFoldDB" id="A0A6A4T481"/>
<evidence type="ECO:0000313" key="3">
    <source>
        <dbReference type="Proteomes" id="UP000438429"/>
    </source>
</evidence>
<organism evidence="2 3">
    <name type="scientific">Scophthalmus maximus</name>
    <name type="common">Turbot</name>
    <name type="synonym">Psetta maxima</name>
    <dbReference type="NCBI Taxonomy" id="52904"/>
    <lineage>
        <taxon>Eukaryota</taxon>
        <taxon>Metazoa</taxon>
        <taxon>Chordata</taxon>
        <taxon>Craniata</taxon>
        <taxon>Vertebrata</taxon>
        <taxon>Euteleostomi</taxon>
        <taxon>Actinopterygii</taxon>
        <taxon>Neopterygii</taxon>
        <taxon>Teleostei</taxon>
        <taxon>Neoteleostei</taxon>
        <taxon>Acanthomorphata</taxon>
        <taxon>Carangaria</taxon>
        <taxon>Pleuronectiformes</taxon>
        <taxon>Pleuronectoidei</taxon>
        <taxon>Scophthalmidae</taxon>
        <taxon>Scophthalmus</taxon>
    </lineage>
</organism>